<protein>
    <submittedName>
        <fullName evidence="1">Uncharacterized protein</fullName>
    </submittedName>
</protein>
<organism evidence="1 2">
    <name type="scientific">Bradyrhizobium barranii</name>
    <dbReference type="NCBI Taxonomy" id="2992140"/>
    <lineage>
        <taxon>Bacteria</taxon>
        <taxon>Pseudomonadati</taxon>
        <taxon>Pseudomonadota</taxon>
        <taxon>Alphaproteobacteria</taxon>
        <taxon>Hyphomicrobiales</taxon>
        <taxon>Nitrobacteraceae</taxon>
        <taxon>Bradyrhizobium</taxon>
    </lineage>
</organism>
<evidence type="ECO:0000313" key="1">
    <source>
        <dbReference type="EMBL" id="UFW88457.1"/>
    </source>
</evidence>
<reference evidence="1" key="1">
    <citation type="submission" date="2021-11" db="EMBL/GenBank/DDBJ databases">
        <title>Australian commercial rhizobial inoculants.</title>
        <authorList>
            <person name="Kohlmeier M.G."/>
            <person name="O'Hara G.W."/>
            <person name="Colombi E."/>
            <person name="Ramsay J.P."/>
            <person name="Terpolilli J."/>
        </authorList>
    </citation>
    <scope>NUCLEOTIDE SEQUENCE</scope>
    <source>
        <strain evidence="1">CC829</strain>
    </source>
</reference>
<evidence type="ECO:0000313" key="2">
    <source>
        <dbReference type="Proteomes" id="UP001430990"/>
    </source>
</evidence>
<accession>A0ABY3QR20</accession>
<name>A0ABY3QR20_9BRAD</name>
<keyword evidence="2" id="KW-1185">Reference proteome</keyword>
<sequence>MSVRHFAEHQRGTHDVLDVRAAFDLVAVENVRRCSAAQHEIEFPGNIGRVANS</sequence>
<proteinExistence type="predicted"/>
<dbReference type="RefSeq" id="WP_231144237.1">
    <property type="nucleotide sequence ID" value="NZ_CP088100.1"/>
</dbReference>
<dbReference type="Proteomes" id="UP001430990">
    <property type="component" value="Chromosome"/>
</dbReference>
<dbReference type="EMBL" id="CP088100">
    <property type="protein sequence ID" value="UFW88457.1"/>
    <property type="molecule type" value="Genomic_DNA"/>
</dbReference>
<gene>
    <name evidence="1" type="ORF">BjapCC829_08115</name>
</gene>